<feature type="compositionally biased region" description="Basic and acidic residues" evidence="1">
    <location>
        <begin position="334"/>
        <end position="344"/>
    </location>
</feature>
<dbReference type="EMBL" id="JAAAIP010000230">
    <property type="protein sequence ID" value="KAG0321847.1"/>
    <property type="molecule type" value="Genomic_DNA"/>
</dbReference>
<reference evidence="3" key="1">
    <citation type="journal article" date="2020" name="Fungal Divers.">
        <title>Resolving the Mortierellaceae phylogeny through synthesis of multi-gene phylogenetics and phylogenomics.</title>
        <authorList>
            <person name="Vandepol N."/>
            <person name="Liber J."/>
            <person name="Desiro A."/>
            <person name="Na H."/>
            <person name="Kennedy M."/>
            <person name="Barry K."/>
            <person name="Grigoriev I.V."/>
            <person name="Miller A.N."/>
            <person name="O'Donnell K."/>
            <person name="Stajich J.E."/>
            <person name="Bonito G."/>
        </authorList>
    </citation>
    <scope>NUCLEOTIDE SEQUENCE</scope>
    <source>
        <strain evidence="3">REB-010B</strain>
    </source>
</reference>
<dbReference type="InterPro" id="IPR032429">
    <property type="entry name" value="Nibrin_BRCT2"/>
</dbReference>
<evidence type="ECO:0000313" key="3">
    <source>
        <dbReference type="EMBL" id="KAG0321847.1"/>
    </source>
</evidence>
<feature type="compositionally biased region" description="Low complexity" evidence="1">
    <location>
        <begin position="376"/>
        <end position="397"/>
    </location>
</feature>
<feature type="region of interest" description="Disordered" evidence="1">
    <location>
        <begin position="227"/>
        <end position="251"/>
    </location>
</feature>
<feature type="compositionally biased region" description="Basic and acidic residues" evidence="1">
    <location>
        <begin position="514"/>
        <end position="525"/>
    </location>
</feature>
<dbReference type="PANTHER" id="PTHR12162">
    <property type="entry name" value="NIBRIN-RELATED"/>
    <property type="match status" value="1"/>
</dbReference>
<evidence type="ECO:0000259" key="2">
    <source>
        <dbReference type="Pfam" id="PF16508"/>
    </source>
</evidence>
<sequence>MGRQQARTLELEYPATVPPGKETANIQWTPNIERKTLFEHHRFISITEARYPNLNQFIECAGGEWVKEDAVAIGSQYLRECINATIQPVFLLPHGVQDVSQSYPKLNSLLKKMSYRWVNEDEIGMAIMYASTEKFCNPKYLDSLPSLEAMASLQSSLANTHSFVGSLAAHSSFAGPSTLPTTLSNVGDTIDSPQVIDDSNEAEMASFSLSQLMPLRKQDRANTGTRATIADAPSSGPATPLDTAKPAKKKAKTNRMDMFFDGLEEEDTTAQETIEPNTDTSPAHDRVASSMSVSTPILTRKNSSALCEPVLASWADEPEVVLLQEEMESGEDMAGTRDVEENARLKTRSQSKAEDEIYRNTTSQRPRRSDERIQHSLSQSSLSVEQFSQSSQSFRRSTGSKKKPSPYDTVQEDIMALKLDTRLGRQKDKMDEEERLRRLTAQRQANRAQEDGSKVMQSEYSQDLVAKKKRRKMEGEEGLEAELDVATAEEQLSGMSSPPPGAPDRSPSVLLSDEQDRKDWPERWKSLPNFKSKAGVDPILQQKWKDVPNFKAFRKSTMAGKHVDIRRATSVALDDGILEKQKNQEQTIEKIGRYVEREAREISGPAPMPRRKFTEKEMARDDLRMLLAND</sequence>
<dbReference type="Proteomes" id="UP000738325">
    <property type="component" value="Unassembled WGS sequence"/>
</dbReference>
<dbReference type="AlphaFoldDB" id="A0A9P6RPE9"/>
<dbReference type="InterPro" id="IPR040227">
    <property type="entry name" value="Nibrin-rel"/>
</dbReference>
<dbReference type="GO" id="GO:0030870">
    <property type="term" value="C:Mre11 complex"/>
    <property type="evidence" value="ECO:0007669"/>
    <property type="project" value="InterPro"/>
</dbReference>
<feature type="region of interest" description="Disordered" evidence="1">
    <location>
        <begin position="266"/>
        <end position="287"/>
    </location>
</feature>
<dbReference type="Gene3D" id="3.40.50.10980">
    <property type="entry name" value="Nibrin, BRCT2 domain"/>
    <property type="match status" value="1"/>
</dbReference>
<feature type="compositionally biased region" description="Basic and acidic residues" evidence="1">
    <location>
        <begin position="419"/>
        <end position="437"/>
    </location>
</feature>
<dbReference type="GO" id="GO:0003684">
    <property type="term" value="F:damaged DNA binding"/>
    <property type="evidence" value="ECO:0007669"/>
    <property type="project" value="TreeGrafter"/>
</dbReference>
<name>A0A9P6RPE9_9FUNG</name>
<dbReference type="PANTHER" id="PTHR12162:SF0">
    <property type="entry name" value="NIBRIN"/>
    <property type="match status" value="1"/>
</dbReference>
<comment type="caution">
    <text evidence="3">The sequence shown here is derived from an EMBL/GenBank/DDBJ whole genome shotgun (WGS) entry which is preliminary data.</text>
</comment>
<feature type="domain" description="Nibrin second BRCT" evidence="2">
    <location>
        <begin position="33"/>
        <end position="138"/>
    </location>
</feature>
<organism evidence="3 4">
    <name type="scientific">Dissophora globulifera</name>
    <dbReference type="NCBI Taxonomy" id="979702"/>
    <lineage>
        <taxon>Eukaryota</taxon>
        <taxon>Fungi</taxon>
        <taxon>Fungi incertae sedis</taxon>
        <taxon>Mucoromycota</taxon>
        <taxon>Mortierellomycotina</taxon>
        <taxon>Mortierellomycetes</taxon>
        <taxon>Mortierellales</taxon>
        <taxon>Mortierellaceae</taxon>
        <taxon>Dissophora</taxon>
    </lineage>
</organism>
<gene>
    <name evidence="3" type="ORF">BGZ99_003680</name>
</gene>
<dbReference type="Pfam" id="PF16508">
    <property type="entry name" value="NIBRIN_BRCT_II"/>
    <property type="match status" value="1"/>
</dbReference>
<evidence type="ECO:0000313" key="4">
    <source>
        <dbReference type="Proteomes" id="UP000738325"/>
    </source>
</evidence>
<protein>
    <recommendedName>
        <fullName evidence="2">Nibrin second BRCT domain-containing protein</fullName>
    </recommendedName>
</protein>
<evidence type="ECO:0000256" key="1">
    <source>
        <dbReference type="SAM" id="MobiDB-lite"/>
    </source>
</evidence>
<dbReference type="GO" id="GO:0007095">
    <property type="term" value="P:mitotic G2 DNA damage checkpoint signaling"/>
    <property type="evidence" value="ECO:0007669"/>
    <property type="project" value="InterPro"/>
</dbReference>
<proteinExistence type="predicted"/>
<keyword evidence="4" id="KW-1185">Reference proteome</keyword>
<accession>A0A9P6RPE9</accession>
<dbReference type="InterPro" id="IPR043014">
    <property type="entry name" value="Nibrin_BRCT2_sf"/>
</dbReference>
<feature type="region of interest" description="Disordered" evidence="1">
    <location>
        <begin position="327"/>
        <end position="528"/>
    </location>
</feature>
<dbReference type="GO" id="GO:0000724">
    <property type="term" value="P:double-strand break repair via homologous recombination"/>
    <property type="evidence" value="ECO:0007669"/>
    <property type="project" value="TreeGrafter"/>
</dbReference>
<feature type="compositionally biased region" description="Polar residues" evidence="1">
    <location>
        <begin position="270"/>
        <end position="281"/>
    </location>
</feature>
<dbReference type="OrthoDB" id="552194at2759"/>